<proteinExistence type="predicted"/>
<feature type="compositionally biased region" description="Low complexity" evidence="1">
    <location>
        <begin position="96"/>
        <end position="105"/>
    </location>
</feature>
<dbReference type="Proteomes" id="UP000593564">
    <property type="component" value="Unassembled WGS sequence"/>
</dbReference>
<protein>
    <submittedName>
        <fullName evidence="2">Uncharacterized protein</fullName>
    </submittedName>
</protein>
<reference evidence="2 3" key="2">
    <citation type="submission" date="2020-07" db="EMBL/GenBank/DDBJ databases">
        <title>Genome assembly of wild tea tree DASZ reveals pedigree and selection history of tea varieties.</title>
        <authorList>
            <person name="Zhang W."/>
        </authorList>
    </citation>
    <scope>NUCLEOTIDE SEQUENCE [LARGE SCALE GENOMIC DNA]</scope>
    <source>
        <strain evidence="3">cv. G240</strain>
        <tissue evidence="2">Leaf</tissue>
    </source>
</reference>
<dbReference type="InterPro" id="IPR055300">
    <property type="entry name" value="CWZF3/5/7"/>
</dbReference>
<keyword evidence="3" id="KW-1185">Reference proteome</keyword>
<sequence>MRSTNNIALDTISAAVTAIASAGTQASVQEFHLKMVERAMQHTSAISSSPVSCSDTDKPSDQKTLKVQIKVGYDNLSTQKNAEIYTGLGLDISSSSSLNESPTGSEGFSHEPLDAPEESPTSILQIILLVLAYMLEQIMKSFPVHGNLLLCPRLDDLIYMIEKEKLKGDIKPRRVIKSNQESSNGSNFARGNDKVLGGKKLKSFERNAFSVALKNHIDKGTQNGIGVSLKKETDIDTLACEELVANTLKLPLLSNSYSDVANRDKGTARAANNSMVANKVKE</sequence>
<dbReference type="AlphaFoldDB" id="A0A7J7G6S4"/>
<dbReference type="PANTHER" id="PTHR46524">
    <property type="entry name" value="CW-TYPE ZINC FINGER"/>
    <property type="match status" value="1"/>
</dbReference>
<dbReference type="PANTHER" id="PTHR46524:SF7">
    <property type="entry name" value="CW-TYPE ZINC FINGER"/>
    <property type="match status" value="1"/>
</dbReference>
<accession>A0A7J7G6S4</accession>
<evidence type="ECO:0000313" key="3">
    <source>
        <dbReference type="Proteomes" id="UP000593564"/>
    </source>
</evidence>
<evidence type="ECO:0000313" key="2">
    <source>
        <dbReference type="EMBL" id="KAF5935016.1"/>
    </source>
</evidence>
<evidence type="ECO:0000256" key="1">
    <source>
        <dbReference type="SAM" id="MobiDB-lite"/>
    </source>
</evidence>
<organism evidence="2 3">
    <name type="scientific">Camellia sinensis</name>
    <name type="common">Tea plant</name>
    <name type="synonym">Thea sinensis</name>
    <dbReference type="NCBI Taxonomy" id="4442"/>
    <lineage>
        <taxon>Eukaryota</taxon>
        <taxon>Viridiplantae</taxon>
        <taxon>Streptophyta</taxon>
        <taxon>Embryophyta</taxon>
        <taxon>Tracheophyta</taxon>
        <taxon>Spermatophyta</taxon>
        <taxon>Magnoliopsida</taxon>
        <taxon>eudicotyledons</taxon>
        <taxon>Gunneridae</taxon>
        <taxon>Pentapetalae</taxon>
        <taxon>asterids</taxon>
        <taxon>Ericales</taxon>
        <taxon>Theaceae</taxon>
        <taxon>Camellia</taxon>
    </lineage>
</organism>
<comment type="caution">
    <text evidence="2">The sequence shown here is derived from an EMBL/GenBank/DDBJ whole genome shotgun (WGS) entry which is preliminary data.</text>
</comment>
<gene>
    <name evidence="2" type="ORF">HYC85_026145</name>
</gene>
<dbReference type="EMBL" id="JACBKZ010000013">
    <property type="protein sequence ID" value="KAF5935016.1"/>
    <property type="molecule type" value="Genomic_DNA"/>
</dbReference>
<name>A0A7J7G6S4_CAMSI</name>
<reference evidence="3" key="1">
    <citation type="journal article" date="2020" name="Nat. Commun.">
        <title>Genome assembly of wild tea tree DASZ reveals pedigree and selection history of tea varieties.</title>
        <authorList>
            <person name="Zhang W."/>
            <person name="Zhang Y."/>
            <person name="Qiu H."/>
            <person name="Guo Y."/>
            <person name="Wan H."/>
            <person name="Zhang X."/>
            <person name="Scossa F."/>
            <person name="Alseekh S."/>
            <person name="Zhang Q."/>
            <person name="Wang P."/>
            <person name="Xu L."/>
            <person name="Schmidt M.H."/>
            <person name="Jia X."/>
            <person name="Li D."/>
            <person name="Zhu A."/>
            <person name="Guo F."/>
            <person name="Chen W."/>
            <person name="Ni D."/>
            <person name="Usadel B."/>
            <person name="Fernie A.R."/>
            <person name="Wen W."/>
        </authorList>
    </citation>
    <scope>NUCLEOTIDE SEQUENCE [LARGE SCALE GENOMIC DNA]</scope>
    <source>
        <strain evidence="3">cv. G240</strain>
    </source>
</reference>
<feature type="region of interest" description="Disordered" evidence="1">
    <location>
        <begin position="96"/>
        <end position="116"/>
    </location>
</feature>